<organism evidence="1 2">
    <name type="scientific">Antarcticimicrobium luteum</name>
    <dbReference type="NCBI Taxonomy" id="2547397"/>
    <lineage>
        <taxon>Bacteria</taxon>
        <taxon>Pseudomonadati</taxon>
        <taxon>Pseudomonadota</taxon>
        <taxon>Alphaproteobacteria</taxon>
        <taxon>Rhodobacterales</taxon>
        <taxon>Paracoccaceae</taxon>
        <taxon>Antarcticimicrobium</taxon>
    </lineage>
</organism>
<accession>A0A4R5VE20</accession>
<protein>
    <submittedName>
        <fullName evidence="1">Uncharacterized protein</fullName>
    </submittedName>
</protein>
<dbReference type="OrthoDB" id="9853210at2"/>
<dbReference type="EMBL" id="SMUV01000056">
    <property type="protein sequence ID" value="TDK50422.1"/>
    <property type="molecule type" value="Genomic_DNA"/>
</dbReference>
<evidence type="ECO:0000313" key="2">
    <source>
        <dbReference type="Proteomes" id="UP000295301"/>
    </source>
</evidence>
<name>A0A4R5VE20_9RHOB</name>
<evidence type="ECO:0000313" key="1">
    <source>
        <dbReference type="EMBL" id="TDK50422.1"/>
    </source>
</evidence>
<comment type="caution">
    <text evidence="1">The sequence shown here is derived from an EMBL/GenBank/DDBJ whole genome shotgun (WGS) entry which is preliminary data.</text>
</comment>
<gene>
    <name evidence="1" type="ORF">E1832_06305</name>
</gene>
<dbReference type="AlphaFoldDB" id="A0A4R5VE20"/>
<keyword evidence="2" id="KW-1185">Reference proteome</keyword>
<sequence>MPHDSDFQITDEMIEFNTEARGATAALLENLKSTSAGARLSATIAKVTGLVAQRYGVVIDSDSALMLPGVKAAVMGSDLLDEDSLLFAAEQKIAAVAFKALGGSNGGGASDTRVPDNFDTMSPQARINWARQNGVA</sequence>
<dbReference type="RefSeq" id="WP_133358890.1">
    <property type="nucleotide sequence ID" value="NZ_SMUV01000056.1"/>
</dbReference>
<proteinExistence type="predicted"/>
<dbReference type="Proteomes" id="UP000295301">
    <property type="component" value="Unassembled WGS sequence"/>
</dbReference>
<reference evidence="1 2" key="1">
    <citation type="submission" date="2019-03" db="EMBL/GenBank/DDBJ databases">
        <title>Ruegeria lutea sp. nov., a novel strain, isolated from marine sediment, the Masan Bay, South Korea.</title>
        <authorList>
            <person name="Kim J."/>
            <person name="Kim D.-Y."/>
            <person name="Lee S.-S."/>
        </authorList>
    </citation>
    <scope>NUCLEOTIDE SEQUENCE [LARGE SCALE GENOMIC DNA]</scope>
    <source>
        <strain evidence="1 2">318-1</strain>
    </source>
</reference>